<keyword evidence="2" id="KW-1185">Reference proteome</keyword>
<protein>
    <submittedName>
        <fullName evidence="1">16S rRNA (Cytidine(1402)-2'-O)-methyltransferase</fullName>
        <ecNumber evidence="1">2.1.1.198</ecNumber>
    </submittedName>
</protein>
<proteinExistence type="predicted"/>
<accession>A0AC61QJT4</accession>
<name>A0AC61QJT4_9BACT</name>
<organism evidence="1 2">
    <name type="scientific">Candidatus Syntrophosphaera thermopropionivorans</name>
    <dbReference type="NCBI Taxonomy" id="2593015"/>
    <lineage>
        <taxon>Bacteria</taxon>
        <taxon>Pseudomonadati</taxon>
        <taxon>Candidatus Cloacimonadota</taxon>
        <taxon>Candidatus Cloacimonadia</taxon>
        <taxon>Candidatus Cloacimonadales</taxon>
        <taxon>Candidatus Cloacimonadaceae</taxon>
        <taxon>Candidatus Syntrophosphaera</taxon>
    </lineage>
</organism>
<keyword evidence="1" id="KW-0489">Methyltransferase</keyword>
<evidence type="ECO:0000313" key="1">
    <source>
        <dbReference type="EMBL" id="TDF73543.1"/>
    </source>
</evidence>
<sequence length="279" mass="31284">MPAGNLYLVPVPIGNLRDITLRALEILQKVEIIAAEDTRNTRSLLSHYQIKSSRLISLHKYNEKKRIPEILELLEQGKDIAVVSDAGSPGISDPASLLVQEAIDHQINIIPLPGATAIIPALTASGFSTESFLFLGFLPLTTKHRKEKLTLIKNSIHTVILYEAPHRIKRTLTELSEYIDNRRICLAREITKIYEEFIRGNIQDIITNFNIKEKGEFVIVIEGNKRSEGIDRTEINQYIEELLGQGLSSKTIAQMVANRFRISANSAYSMVLKLKGGNL</sequence>
<keyword evidence="1" id="KW-0808">Transferase</keyword>
<evidence type="ECO:0000313" key="2">
    <source>
        <dbReference type="Proteomes" id="UP000294588"/>
    </source>
</evidence>
<dbReference type="Proteomes" id="UP000294588">
    <property type="component" value="Unassembled WGS sequence"/>
</dbReference>
<dbReference type="EMBL" id="SMOG01000005">
    <property type="protein sequence ID" value="TDF73543.1"/>
    <property type="molecule type" value="Genomic_DNA"/>
</dbReference>
<reference evidence="1" key="1">
    <citation type="submission" date="2019-03" db="EMBL/GenBank/DDBJ databases">
        <title>Candidatus Syntrophosphaera thermopropionivorans: a novel player in syntrophic propionate oxidation during anaerobic digestion.</title>
        <authorList>
            <person name="Dyksma S."/>
        </authorList>
    </citation>
    <scope>NUCLEOTIDE SEQUENCE</scope>
    <source>
        <strain evidence="1">W5</strain>
    </source>
</reference>
<gene>
    <name evidence="1" type="primary">rsmI</name>
    <name evidence="1" type="ORF">E0946_03030</name>
</gene>
<comment type="caution">
    <text evidence="1">The sequence shown here is derived from an EMBL/GenBank/DDBJ whole genome shotgun (WGS) entry which is preliminary data.</text>
</comment>
<dbReference type="EC" id="2.1.1.198" evidence="1"/>